<dbReference type="AlphaFoldDB" id="A0A061RZR4"/>
<dbReference type="Pfam" id="PF09493">
    <property type="entry name" value="DUF2389"/>
    <property type="match status" value="1"/>
</dbReference>
<organism evidence="1">
    <name type="scientific">Tetraselmis sp. GSL018</name>
    <dbReference type="NCBI Taxonomy" id="582737"/>
    <lineage>
        <taxon>Eukaryota</taxon>
        <taxon>Viridiplantae</taxon>
        <taxon>Chlorophyta</taxon>
        <taxon>core chlorophytes</taxon>
        <taxon>Chlorodendrophyceae</taxon>
        <taxon>Chlorodendrales</taxon>
        <taxon>Chlorodendraceae</taxon>
        <taxon>Tetraselmis</taxon>
    </lineage>
</organism>
<evidence type="ECO:0000313" key="1">
    <source>
        <dbReference type="EMBL" id="JAC78402.1"/>
    </source>
</evidence>
<dbReference type="EMBL" id="GBEZ01007029">
    <property type="protein sequence ID" value="JAC78402.1"/>
    <property type="molecule type" value="Transcribed_RNA"/>
</dbReference>
<proteinExistence type="predicted"/>
<feature type="non-terminal residue" evidence="1">
    <location>
        <position position="1"/>
    </location>
</feature>
<sequence length="273" mass="29969">PSSIALGDLAFLTLIERSFVRTVVSIYLLGDPQRDMLFQGCLPVACSCSSAVQSTLSRVPSAHSSCCVSKSYLSQKQLNPWTCTFHSGKTFDRWKAFATIQAAKNDKFEASSDRHHRTSVFHIEPVISQDVVSKRICKRCKGTEKIVCNDCKGSGKLPRGGYNRRNPVNMSKILGSKWTTMERTFGWRHFRAVQKKREGSATYVLLVATCDEQTQFWVDAKNLKDRSLFAAGWLQKSELSSLEQSGAGCRACSGTGAAPCPVCSAAPGAIIDV</sequence>
<dbReference type="InterPro" id="IPR012663">
    <property type="entry name" value="CHP02450_Tryp"/>
</dbReference>
<name>A0A061RZR4_9CHLO</name>
<protein>
    <submittedName>
        <fullName evidence="1">Tryptophan-rich protein ssr2843</fullName>
    </submittedName>
</protein>
<accession>A0A061RZR4</accession>
<dbReference type="NCBIfam" id="TIGR02450">
    <property type="entry name" value="TIGR02450 family Trp-rich protein"/>
    <property type="match status" value="1"/>
</dbReference>
<gene>
    <name evidence="1" type="ORF">TSPGSL018_15213</name>
</gene>
<reference evidence="1" key="1">
    <citation type="submission" date="2014-05" db="EMBL/GenBank/DDBJ databases">
        <title>The transcriptome of the halophilic microalga Tetraselmis sp. GSL018 isolated from the Great Salt Lake, Utah.</title>
        <authorList>
            <person name="Jinkerson R.E."/>
            <person name="D'Adamo S."/>
            <person name="Posewitz M.C."/>
        </authorList>
    </citation>
    <scope>NUCLEOTIDE SEQUENCE</scope>
    <source>
        <strain evidence="1">GSL018</strain>
    </source>
</reference>